<dbReference type="GO" id="GO:0016491">
    <property type="term" value="F:oxidoreductase activity"/>
    <property type="evidence" value="ECO:0007669"/>
    <property type="project" value="UniProtKB-KW"/>
</dbReference>
<keyword evidence="6" id="KW-1185">Reference proteome</keyword>
<comment type="similarity">
    <text evidence="1">Belongs to the nitroreductase family.</text>
</comment>
<evidence type="ECO:0000256" key="1">
    <source>
        <dbReference type="ARBA" id="ARBA00007118"/>
    </source>
</evidence>
<dbReference type="PANTHER" id="PTHR43673:SF10">
    <property type="entry name" value="NADH DEHYDROGENASE_NAD(P)H NITROREDUCTASE XCC3605-RELATED"/>
    <property type="match status" value="1"/>
</dbReference>
<dbReference type="InterPro" id="IPR029479">
    <property type="entry name" value="Nitroreductase"/>
</dbReference>
<feature type="domain" description="Nitroreductase" evidence="4">
    <location>
        <begin position="24"/>
        <end position="168"/>
    </location>
</feature>
<reference evidence="5 6" key="1">
    <citation type="submission" date="2018-05" db="EMBL/GenBank/DDBJ databases">
        <title>Acuticoccus sediminis sp. nov., isolated from deep-sea sediment of Indian Ocean.</title>
        <authorList>
            <person name="Liu X."/>
            <person name="Lai Q."/>
            <person name="Du Y."/>
            <person name="Sun F."/>
            <person name="Zhang X."/>
            <person name="Wang S."/>
            <person name="Shao Z."/>
        </authorList>
    </citation>
    <scope>NUCLEOTIDE SEQUENCE [LARGE SCALE GENOMIC DNA]</scope>
    <source>
        <strain evidence="5 6">PTG4-2</strain>
    </source>
</reference>
<evidence type="ECO:0000256" key="2">
    <source>
        <dbReference type="ARBA" id="ARBA00023002"/>
    </source>
</evidence>
<dbReference type="EMBL" id="QHHQ01000009">
    <property type="protein sequence ID" value="RAH97379.1"/>
    <property type="molecule type" value="Genomic_DNA"/>
</dbReference>
<accession>A0A8B2NQV2</accession>
<dbReference type="Gene3D" id="3.40.109.10">
    <property type="entry name" value="NADH Oxidase"/>
    <property type="match status" value="1"/>
</dbReference>
<dbReference type="AlphaFoldDB" id="A0A8B2NQV2"/>
<dbReference type="RefSeq" id="WP_111351945.1">
    <property type="nucleotide sequence ID" value="NZ_QHHQ01000009.1"/>
</dbReference>
<evidence type="ECO:0000313" key="6">
    <source>
        <dbReference type="Proteomes" id="UP000249590"/>
    </source>
</evidence>
<protein>
    <submittedName>
        <fullName evidence="5">Nitroreductase family protein</fullName>
    </submittedName>
</protein>
<sequence>MTTATQTRANMRTADHPVSPLFLQRWSPRAFTDETIGEGELLTILEAARWAPSSYNLQPWRFVWARRGTEHWARFLDLLMPFNRVWAQSAAALVFVVSDSLMKGQDGEARVSHSHSYDSGAAAASFMLQATSMGWQAHGMLGIELDRIRQDLAVPEHFRVEAAYAIGRQGDKSLLPEKLAARETPSDRKPLAELAFEGGFPDRMES</sequence>
<proteinExistence type="inferred from homology"/>
<feature type="compositionally biased region" description="Basic and acidic residues" evidence="3">
    <location>
        <begin position="181"/>
        <end position="191"/>
    </location>
</feature>
<keyword evidence="2" id="KW-0560">Oxidoreductase</keyword>
<name>A0A8B2NQV2_9HYPH</name>
<comment type="caution">
    <text evidence="5">The sequence shown here is derived from an EMBL/GenBank/DDBJ whole genome shotgun (WGS) entry which is preliminary data.</text>
</comment>
<dbReference type="InterPro" id="IPR000415">
    <property type="entry name" value="Nitroreductase-like"/>
</dbReference>
<evidence type="ECO:0000256" key="3">
    <source>
        <dbReference type="SAM" id="MobiDB-lite"/>
    </source>
</evidence>
<evidence type="ECO:0000313" key="5">
    <source>
        <dbReference type="EMBL" id="RAH97379.1"/>
    </source>
</evidence>
<dbReference type="CDD" id="cd02138">
    <property type="entry name" value="TdsD-like"/>
    <property type="match status" value="1"/>
</dbReference>
<dbReference type="Pfam" id="PF00881">
    <property type="entry name" value="Nitroreductase"/>
    <property type="match status" value="1"/>
</dbReference>
<dbReference type="SUPFAM" id="SSF55469">
    <property type="entry name" value="FMN-dependent nitroreductase-like"/>
    <property type="match status" value="1"/>
</dbReference>
<gene>
    <name evidence="5" type="ORF">DLJ53_29730</name>
</gene>
<dbReference type="Proteomes" id="UP000249590">
    <property type="component" value="Unassembled WGS sequence"/>
</dbReference>
<feature type="region of interest" description="Disordered" evidence="3">
    <location>
        <begin position="181"/>
        <end position="206"/>
    </location>
</feature>
<evidence type="ECO:0000259" key="4">
    <source>
        <dbReference type="Pfam" id="PF00881"/>
    </source>
</evidence>
<dbReference type="PANTHER" id="PTHR43673">
    <property type="entry name" value="NAD(P)H NITROREDUCTASE YDGI-RELATED"/>
    <property type="match status" value="1"/>
</dbReference>
<dbReference type="OrthoDB" id="9802510at2"/>
<organism evidence="5 6">
    <name type="scientific">Acuticoccus sediminis</name>
    <dbReference type="NCBI Taxonomy" id="2184697"/>
    <lineage>
        <taxon>Bacteria</taxon>
        <taxon>Pseudomonadati</taxon>
        <taxon>Pseudomonadota</taxon>
        <taxon>Alphaproteobacteria</taxon>
        <taxon>Hyphomicrobiales</taxon>
        <taxon>Amorphaceae</taxon>
        <taxon>Acuticoccus</taxon>
    </lineage>
</organism>